<proteinExistence type="inferred from homology"/>
<dbReference type="InterPro" id="IPR049704">
    <property type="entry name" value="Aminotrans_3_PPA_site"/>
</dbReference>
<dbReference type="PANTHER" id="PTHR11986">
    <property type="entry name" value="AMINOTRANSFERASE CLASS III"/>
    <property type="match status" value="1"/>
</dbReference>
<dbReference type="GO" id="GO:0042802">
    <property type="term" value="F:identical protein binding"/>
    <property type="evidence" value="ECO:0007669"/>
    <property type="project" value="TreeGrafter"/>
</dbReference>
<evidence type="ECO:0000256" key="4">
    <source>
        <dbReference type="ARBA" id="ARBA00012924"/>
    </source>
</evidence>
<keyword evidence="11" id="KW-1185">Reference proteome</keyword>
<dbReference type="FunFam" id="3.40.640.10:FF:000011">
    <property type="entry name" value="Ornithine aminotransferase"/>
    <property type="match status" value="1"/>
</dbReference>
<evidence type="ECO:0000256" key="8">
    <source>
        <dbReference type="RuleBase" id="RU003560"/>
    </source>
</evidence>
<comment type="catalytic activity">
    <reaction evidence="9">
        <text>a 2-oxocarboxylate + L-ornithine = L-glutamate 5-semialdehyde + an L-alpha-amino acid</text>
        <dbReference type="Rhea" id="RHEA:13877"/>
        <dbReference type="ChEBI" id="CHEBI:35179"/>
        <dbReference type="ChEBI" id="CHEBI:46911"/>
        <dbReference type="ChEBI" id="CHEBI:58066"/>
        <dbReference type="ChEBI" id="CHEBI:59869"/>
        <dbReference type="EC" id="2.6.1.13"/>
    </reaction>
</comment>
<organism evidence="10 11">
    <name type="scientific">Rhamnusium bicolor</name>
    <dbReference type="NCBI Taxonomy" id="1586634"/>
    <lineage>
        <taxon>Eukaryota</taxon>
        <taxon>Metazoa</taxon>
        <taxon>Ecdysozoa</taxon>
        <taxon>Arthropoda</taxon>
        <taxon>Hexapoda</taxon>
        <taxon>Insecta</taxon>
        <taxon>Pterygota</taxon>
        <taxon>Neoptera</taxon>
        <taxon>Endopterygota</taxon>
        <taxon>Coleoptera</taxon>
        <taxon>Polyphaga</taxon>
        <taxon>Cucujiformia</taxon>
        <taxon>Chrysomeloidea</taxon>
        <taxon>Cerambycidae</taxon>
        <taxon>Lepturinae</taxon>
        <taxon>Rhagiini</taxon>
        <taxon>Rhamnusium</taxon>
    </lineage>
</organism>
<dbReference type="CDD" id="cd00610">
    <property type="entry name" value="OAT_like"/>
    <property type="match status" value="1"/>
</dbReference>
<dbReference type="Gene3D" id="3.40.640.10">
    <property type="entry name" value="Type I PLP-dependent aspartate aminotransferase-like (Major domain)"/>
    <property type="match status" value="1"/>
</dbReference>
<keyword evidence="6 9" id="KW-0808">Transferase</keyword>
<reference evidence="10" key="1">
    <citation type="journal article" date="2023" name="Insect Mol. Biol.">
        <title>Genome sequencing provides insights into the evolution of gene families encoding plant cell wall-degrading enzymes in longhorned beetles.</title>
        <authorList>
            <person name="Shin N.R."/>
            <person name="Okamura Y."/>
            <person name="Kirsch R."/>
            <person name="Pauchet Y."/>
        </authorList>
    </citation>
    <scope>NUCLEOTIDE SEQUENCE</scope>
    <source>
        <strain evidence="10">RBIC_L_NR</strain>
    </source>
</reference>
<dbReference type="AlphaFoldDB" id="A0AAV8WNU9"/>
<dbReference type="InterPro" id="IPR050103">
    <property type="entry name" value="Class-III_PLP-dep_AT"/>
</dbReference>
<evidence type="ECO:0000256" key="7">
    <source>
        <dbReference type="ARBA" id="ARBA00022898"/>
    </source>
</evidence>
<name>A0AAV8WNU9_9CUCU</name>
<dbReference type="GO" id="GO:0004587">
    <property type="term" value="F:ornithine aminotransferase activity"/>
    <property type="evidence" value="ECO:0007669"/>
    <property type="project" value="UniProtKB-EC"/>
</dbReference>
<dbReference type="EC" id="2.6.1.13" evidence="4 9"/>
<dbReference type="SUPFAM" id="SSF53383">
    <property type="entry name" value="PLP-dependent transferases"/>
    <property type="match status" value="1"/>
</dbReference>
<dbReference type="Gene3D" id="3.90.1150.10">
    <property type="entry name" value="Aspartate Aminotransferase, domain 1"/>
    <property type="match status" value="1"/>
</dbReference>
<comment type="cofactor">
    <cofactor evidence="1 9">
        <name>pyridoxal 5'-phosphate</name>
        <dbReference type="ChEBI" id="CHEBI:597326"/>
    </cofactor>
</comment>
<evidence type="ECO:0000256" key="9">
    <source>
        <dbReference type="RuleBase" id="RU365036"/>
    </source>
</evidence>
<gene>
    <name evidence="10" type="ORF">NQ314_019054</name>
</gene>
<dbReference type="Proteomes" id="UP001162156">
    <property type="component" value="Unassembled WGS sequence"/>
</dbReference>
<evidence type="ECO:0000313" key="10">
    <source>
        <dbReference type="EMBL" id="KAJ8928389.1"/>
    </source>
</evidence>
<accession>A0AAV8WNU9</accession>
<dbReference type="GO" id="GO:0030170">
    <property type="term" value="F:pyridoxal phosphate binding"/>
    <property type="evidence" value="ECO:0007669"/>
    <property type="project" value="InterPro"/>
</dbReference>
<dbReference type="InterPro" id="IPR015422">
    <property type="entry name" value="PyrdxlP-dep_Trfase_small"/>
</dbReference>
<comment type="similarity">
    <text evidence="3 8">Belongs to the class-III pyridoxal-phosphate-dependent aminotransferase family.</text>
</comment>
<dbReference type="EMBL" id="JANEYF010005385">
    <property type="protein sequence ID" value="KAJ8928389.1"/>
    <property type="molecule type" value="Genomic_DNA"/>
</dbReference>
<keyword evidence="5 9" id="KW-0032">Aminotransferase</keyword>
<dbReference type="InterPro" id="IPR015421">
    <property type="entry name" value="PyrdxlP-dep_Trfase_major"/>
</dbReference>
<dbReference type="GO" id="GO:0019544">
    <property type="term" value="P:L-arginine catabolic process to L-glutamate"/>
    <property type="evidence" value="ECO:0007669"/>
    <property type="project" value="TreeGrafter"/>
</dbReference>
<dbReference type="InterPro" id="IPR015424">
    <property type="entry name" value="PyrdxlP-dep_Trfase"/>
</dbReference>
<protein>
    <recommendedName>
        <fullName evidence="4 9">Ornithine aminotransferase</fullName>
        <ecNumber evidence="4 9">2.6.1.13</ecNumber>
    </recommendedName>
</protein>
<dbReference type="GO" id="GO:0010121">
    <property type="term" value="P:L-arginine catabolic process to proline via ornithine"/>
    <property type="evidence" value="ECO:0007669"/>
    <property type="project" value="TreeGrafter"/>
</dbReference>
<evidence type="ECO:0000313" key="11">
    <source>
        <dbReference type="Proteomes" id="UP001162156"/>
    </source>
</evidence>
<sequence length="343" mass="38185">MLSKSRGPGRLISKLEKIIKPQENCKRLLSTKEVIEREEKYTAHNYHPLPVALSRGEGIFVWDVEGKRYFDYLSGYSANNFGHCHPKIVQTLQKQSTILHHTSRAFYSDVLGEYAEIITKLFGYDKLMPMNTGNGAIEKKNIPKNEAKIIFASDNFWGRSLAAVSASTDPLSFEDYGPFMPGFSCVPYNDLKALERALQDPLVCAYMVEPIQGEAGIKVPDEGYLRGIRQLCDKYNVLWIADEIQTGLGRTGKRLAVDYEDVKPDILVLGKALSGGVYPVSACLANDDIMLVIEPGTHGSTFGGNPLGSKVAIACLEVLEEENLAENAFKLGEIFRRELRKKT</sequence>
<evidence type="ECO:0000256" key="1">
    <source>
        <dbReference type="ARBA" id="ARBA00001933"/>
    </source>
</evidence>
<comment type="caution">
    <text evidence="10">The sequence shown here is derived from an EMBL/GenBank/DDBJ whole genome shotgun (WGS) entry which is preliminary data.</text>
</comment>
<dbReference type="Pfam" id="PF00202">
    <property type="entry name" value="Aminotran_3"/>
    <property type="match status" value="1"/>
</dbReference>
<dbReference type="NCBIfam" id="TIGR01885">
    <property type="entry name" value="Orn_aminotrans"/>
    <property type="match status" value="1"/>
</dbReference>
<evidence type="ECO:0000256" key="6">
    <source>
        <dbReference type="ARBA" id="ARBA00022679"/>
    </source>
</evidence>
<dbReference type="PIRSF" id="PIRSF000521">
    <property type="entry name" value="Transaminase_4ab_Lys_Orn"/>
    <property type="match status" value="1"/>
</dbReference>
<evidence type="ECO:0000256" key="2">
    <source>
        <dbReference type="ARBA" id="ARBA00004998"/>
    </source>
</evidence>
<comment type="pathway">
    <text evidence="2 9">Amino-acid biosynthesis; L-proline biosynthesis; L-glutamate 5-semialdehyde from L-ornithine: step 1/1.</text>
</comment>
<evidence type="ECO:0000256" key="3">
    <source>
        <dbReference type="ARBA" id="ARBA00008954"/>
    </source>
</evidence>
<dbReference type="PANTHER" id="PTHR11986:SF18">
    <property type="entry name" value="ORNITHINE AMINOTRANSFERASE, MITOCHONDRIAL"/>
    <property type="match status" value="1"/>
</dbReference>
<dbReference type="InterPro" id="IPR010164">
    <property type="entry name" value="Orn_aminotrans"/>
</dbReference>
<dbReference type="GO" id="GO:0005737">
    <property type="term" value="C:cytoplasm"/>
    <property type="evidence" value="ECO:0007669"/>
    <property type="project" value="TreeGrafter"/>
</dbReference>
<evidence type="ECO:0000256" key="5">
    <source>
        <dbReference type="ARBA" id="ARBA00022576"/>
    </source>
</evidence>
<dbReference type="PROSITE" id="PS00600">
    <property type="entry name" value="AA_TRANSFER_CLASS_3"/>
    <property type="match status" value="1"/>
</dbReference>
<keyword evidence="7 8" id="KW-0663">Pyridoxal phosphate</keyword>
<dbReference type="InterPro" id="IPR005814">
    <property type="entry name" value="Aminotrans_3"/>
</dbReference>